<feature type="domain" description="N-acetyltransferase" evidence="1">
    <location>
        <begin position="2"/>
        <end position="167"/>
    </location>
</feature>
<accession>A0A1G4J688</accession>
<name>A0A1G4J688_9SACH</name>
<dbReference type="PROSITE" id="PS51186">
    <property type="entry name" value="GNAT"/>
    <property type="match status" value="1"/>
</dbReference>
<proteinExistence type="predicted"/>
<dbReference type="Gene3D" id="3.40.630.30">
    <property type="match status" value="1"/>
</dbReference>
<evidence type="ECO:0000313" key="2">
    <source>
        <dbReference type="EMBL" id="SCU85239.1"/>
    </source>
</evidence>
<organism evidence="2 3">
    <name type="scientific">Lachancea dasiensis</name>
    <dbReference type="NCBI Taxonomy" id="1072105"/>
    <lineage>
        <taxon>Eukaryota</taxon>
        <taxon>Fungi</taxon>
        <taxon>Dikarya</taxon>
        <taxon>Ascomycota</taxon>
        <taxon>Saccharomycotina</taxon>
        <taxon>Saccharomycetes</taxon>
        <taxon>Saccharomycetales</taxon>
        <taxon>Saccharomycetaceae</taxon>
        <taxon>Lachancea</taxon>
    </lineage>
</organism>
<protein>
    <submittedName>
        <fullName evidence="2">LADA_0D06414g1_1</fullName>
    </submittedName>
</protein>
<dbReference type="SUPFAM" id="SSF55729">
    <property type="entry name" value="Acyl-CoA N-acyltransferases (Nat)"/>
    <property type="match status" value="1"/>
</dbReference>
<evidence type="ECO:0000259" key="1">
    <source>
        <dbReference type="PROSITE" id="PS51186"/>
    </source>
</evidence>
<dbReference type="EMBL" id="LT598454">
    <property type="protein sequence ID" value="SCU85239.1"/>
    <property type="molecule type" value="Genomic_DNA"/>
</dbReference>
<sequence>MSSLRSASMEDLSFILEIFASAVEMLKSKDIDQWQNGYPNEEQAVIDIQGKQSYILTFNGKVAAVGTITTDRDPSYSAIDGSWAGKDGDKYASLHRIAVSEAFRGKRLGQLVLSALVEKCKELGFSDIRADTHRDNNAMRKLLSANSFEYRGIISKNNNCSMRLAYQLHLDR</sequence>
<reference evidence="2 3" key="1">
    <citation type="submission" date="2016-03" db="EMBL/GenBank/DDBJ databases">
        <authorList>
            <person name="Devillers H."/>
        </authorList>
    </citation>
    <scope>NUCLEOTIDE SEQUENCE [LARGE SCALE GENOMIC DNA]</scope>
    <source>
        <strain evidence="2">CBS 10888</strain>
    </source>
</reference>
<gene>
    <name evidence="2" type="ORF">LADA_0D06414G</name>
</gene>
<dbReference type="GO" id="GO:0016747">
    <property type="term" value="F:acyltransferase activity, transferring groups other than amino-acyl groups"/>
    <property type="evidence" value="ECO:0007669"/>
    <property type="project" value="InterPro"/>
</dbReference>
<dbReference type="CDD" id="cd04301">
    <property type="entry name" value="NAT_SF"/>
    <property type="match status" value="1"/>
</dbReference>
<dbReference type="InterPro" id="IPR000182">
    <property type="entry name" value="GNAT_dom"/>
</dbReference>
<evidence type="ECO:0000313" key="3">
    <source>
        <dbReference type="Proteomes" id="UP000190274"/>
    </source>
</evidence>
<dbReference type="OrthoDB" id="4032782at2759"/>
<dbReference type="AlphaFoldDB" id="A0A1G4J688"/>
<dbReference type="Pfam" id="PF00583">
    <property type="entry name" value="Acetyltransf_1"/>
    <property type="match status" value="1"/>
</dbReference>
<keyword evidence="3" id="KW-1185">Reference proteome</keyword>
<dbReference type="Proteomes" id="UP000190274">
    <property type="component" value="Chromosome D"/>
</dbReference>
<dbReference type="InterPro" id="IPR016181">
    <property type="entry name" value="Acyl_CoA_acyltransferase"/>
</dbReference>